<comment type="caution">
    <text evidence="13">The sequence shown here is derived from an EMBL/GenBank/DDBJ whole genome shotgun (WGS) entry which is preliminary data.</text>
</comment>
<feature type="domain" description="PKD" evidence="12">
    <location>
        <begin position="656"/>
        <end position="737"/>
    </location>
</feature>
<feature type="domain" description="CUB" evidence="11">
    <location>
        <begin position="446"/>
        <end position="559"/>
    </location>
</feature>
<evidence type="ECO:0000256" key="3">
    <source>
        <dbReference type="ARBA" id="ARBA00022723"/>
    </source>
</evidence>
<dbReference type="SMART" id="SM00042">
    <property type="entry name" value="CUB"/>
    <property type="match status" value="1"/>
</dbReference>
<feature type="domain" description="PKD" evidence="12">
    <location>
        <begin position="874"/>
        <end position="963"/>
    </location>
</feature>
<dbReference type="EMBL" id="JBEVCJ010000019">
    <property type="protein sequence ID" value="MET1256255.1"/>
    <property type="molecule type" value="Genomic_DNA"/>
</dbReference>
<dbReference type="SUPFAM" id="SSF55486">
    <property type="entry name" value="Metalloproteases ('zincins'), catalytic domain"/>
    <property type="match status" value="3"/>
</dbReference>
<keyword evidence="6" id="KW-0862">Zinc</keyword>
<evidence type="ECO:0000256" key="6">
    <source>
        <dbReference type="ARBA" id="ARBA00022833"/>
    </source>
</evidence>
<dbReference type="InterPro" id="IPR035914">
    <property type="entry name" value="Sperma_CUB_dom_sf"/>
</dbReference>
<feature type="domain" description="PKD" evidence="12">
    <location>
        <begin position="1195"/>
        <end position="1277"/>
    </location>
</feature>
<feature type="region of interest" description="Disordered" evidence="9">
    <location>
        <begin position="1532"/>
        <end position="1570"/>
    </location>
</feature>
<dbReference type="SMART" id="SM00089">
    <property type="entry name" value="PKD"/>
    <property type="match status" value="6"/>
</dbReference>
<dbReference type="Gene3D" id="2.60.120.380">
    <property type="match status" value="2"/>
</dbReference>
<reference evidence="13 14" key="1">
    <citation type="submission" date="2024-06" db="EMBL/GenBank/DDBJ databases">
        <authorList>
            <person name="Li F."/>
        </authorList>
    </citation>
    <scope>NUCLEOTIDE SEQUENCE [LARGE SCALE GENOMIC DNA]</scope>
    <source>
        <strain evidence="13 14">GXAS 311</strain>
    </source>
</reference>
<dbReference type="CDD" id="cd00146">
    <property type="entry name" value="PKD"/>
    <property type="match status" value="6"/>
</dbReference>
<dbReference type="PROSITE" id="PS50093">
    <property type="entry name" value="PKD"/>
    <property type="match status" value="6"/>
</dbReference>
<dbReference type="InterPro" id="IPR000859">
    <property type="entry name" value="CUB_dom"/>
</dbReference>
<dbReference type="InterPro" id="IPR013783">
    <property type="entry name" value="Ig-like_fold"/>
</dbReference>
<proteinExistence type="inferred from homology"/>
<keyword evidence="7" id="KW-0482">Metalloprotease</keyword>
<dbReference type="Pfam" id="PF05572">
    <property type="entry name" value="Peptidase_M43"/>
    <property type="match status" value="1"/>
</dbReference>
<protein>
    <submittedName>
        <fullName evidence="13">PKD domain-containing protein</fullName>
    </submittedName>
</protein>
<dbReference type="InterPro" id="IPR022409">
    <property type="entry name" value="PKD/Chitinase_dom"/>
</dbReference>
<dbReference type="Gene3D" id="3.40.390.10">
    <property type="entry name" value="Collagenase (Catalytic Domain)"/>
    <property type="match status" value="1"/>
</dbReference>
<evidence type="ECO:0000256" key="4">
    <source>
        <dbReference type="ARBA" id="ARBA00022729"/>
    </source>
</evidence>
<dbReference type="SUPFAM" id="SSF49299">
    <property type="entry name" value="PKD domain"/>
    <property type="match status" value="6"/>
</dbReference>
<comment type="similarity">
    <text evidence="1">Belongs to the peptidase M43B family.</text>
</comment>
<evidence type="ECO:0000256" key="7">
    <source>
        <dbReference type="ARBA" id="ARBA00023049"/>
    </source>
</evidence>
<evidence type="ECO:0000256" key="10">
    <source>
        <dbReference type="SAM" id="SignalP"/>
    </source>
</evidence>
<feature type="domain" description="PKD" evidence="12">
    <location>
        <begin position="568"/>
        <end position="649"/>
    </location>
</feature>
<keyword evidence="14" id="KW-1185">Reference proteome</keyword>
<keyword evidence="2" id="KW-0645">Protease</keyword>
<dbReference type="Pfam" id="PF00431">
    <property type="entry name" value="CUB"/>
    <property type="match status" value="1"/>
</dbReference>
<feature type="compositionally biased region" description="Gly residues" evidence="9">
    <location>
        <begin position="1545"/>
        <end position="1554"/>
    </location>
</feature>
<feature type="domain" description="PKD" evidence="12">
    <location>
        <begin position="963"/>
        <end position="1044"/>
    </location>
</feature>
<evidence type="ECO:0000256" key="8">
    <source>
        <dbReference type="ARBA" id="ARBA00023157"/>
    </source>
</evidence>
<feature type="region of interest" description="Disordered" evidence="9">
    <location>
        <begin position="2172"/>
        <end position="2191"/>
    </location>
</feature>
<dbReference type="SUPFAM" id="SSF49854">
    <property type="entry name" value="Spermadhesin, CUB domain"/>
    <property type="match status" value="1"/>
</dbReference>
<dbReference type="InterPro" id="IPR045474">
    <property type="entry name" value="GEVED"/>
</dbReference>
<dbReference type="InterPro" id="IPR000601">
    <property type="entry name" value="PKD_dom"/>
</dbReference>
<keyword evidence="4 10" id="KW-0732">Signal</keyword>
<evidence type="ECO:0000256" key="1">
    <source>
        <dbReference type="ARBA" id="ARBA00008721"/>
    </source>
</evidence>
<dbReference type="Proteomes" id="UP001548189">
    <property type="component" value="Unassembled WGS sequence"/>
</dbReference>
<evidence type="ECO:0000259" key="11">
    <source>
        <dbReference type="PROSITE" id="PS01180"/>
    </source>
</evidence>
<evidence type="ECO:0000313" key="13">
    <source>
        <dbReference type="EMBL" id="MET1256255.1"/>
    </source>
</evidence>
<dbReference type="Gene3D" id="2.60.40.10">
    <property type="entry name" value="Immunoglobulins"/>
    <property type="match status" value="6"/>
</dbReference>
<dbReference type="PANTHER" id="PTHR47466">
    <property type="match status" value="1"/>
</dbReference>
<dbReference type="RefSeq" id="WP_353896841.1">
    <property type="nucleotide sequence ID" value="NZ_JBEVCJ010000019.1"/>
</dbReference>
<organism evidence="13 14">
    <name type="scientific">Aliikangiella maris</name>
    <dbReference type="NCBI Taxonomy" id="3162458"/>
    <lineage>
        <taxon>Bacteria</taxon>
        <taxon>Pseudomonadati</taxon>
        <taxon>Pseudomonadota</taxon>
        <taxon>Gammaproteobacteria</taxon>
        <taxon>Oceanospirillales</taxon>
        <taxon>Pleioneaceae</taxon>
        <taxon>Aliikangiella</taxon>
    </lineage>
</organism>
<feature type="signal peptide" evidence="10">
    <location>
        <begin position="1"/>
        <end position="30"/>
    </location>
</feature>
<dbReference type="Pfam" id="PF00801">
    <property type="entry name" value="PKD"/>
    <property type="match status" value="1"/>
</dbReference>
<name>A0ABV2BWF3_9GAMM</name>
<keyword evidence="8" id="KW-1015">Disulfide bond</keyword>
<feature type="domain" description="PKD" evidence="12">
    <location>
        <begin position="371"/>
        <end position="437"/>
    </location>
</feature>
<dbReference type="Pfam" id="PF18911">
    <property type="entry name" value="PKD_4"/>
    <property type="match status" value="5"/>
</dbReference>
<dbReference type="PANTHER" id="PTHR47466:SF1">
    <property type="entry name" value="METALLOPROTEASE MEP1 (AFU_ORTHOLOGUE AFUA_1G07730)-RELATED"/>
    <property type="match status" value="1"/>
</dbReference>
<evidence type="ECO:0000313" key="14">
    <source>
        <dbReference type="Proteomes" id="UP001548189"/>
    </source>
</evidence>
<keyword evidence="3" id="KW-0479">Metal-binding</keyword>
<evidence type="ECO:0000256" key="5">
    <source>
        <dbReference type="ARBA" id="ARBA00022801"/>
    </source>
</evidence>
<dbReference type="PROSITE" id="PS01180">
    <property type="entry name" value="CUB"/>
    <property type="match status" value="1"/>
</dbReference>
<feature type="chain" id="PRO_5046514297" evidence="10">
    <location>
        <begin position="31"/>
        <end position="2191"/>
    </location>
</feature>
<dbReference type="CDD" id="cd00041">
    <property type="entry name" value="CUB"/>
    <property type="match status" value="1"/>
</dbReference>
<sequence length="2191" mass="237505">MHNLRNSKVHKLKKLMGLTALSVLSGASSAITLEDERLSCGVEHAHEALYKKHPEIKAKYEAHEAQLKLNQMLSINTQSAAAANYTIPVVFHIVHAGGVENITDAQIQESINQLNEDYNGNDPRKDLIFDEFKDRYANIGMRFVLARLDPDGNPTDGITRHYAPDEVTQFNDASDGIMKAKYAWPREKYLNIYVVRSAGGQSGSAWAFYPSQVNEDKTKALDGVISSHWAIGRTGTATPTHWKILTHEIGHWANLAHTFQNYCAEPGDGVSDTPPTQTGSGCDKVWSPCIKGTISNTQNYMDYGTCTSMFTTGQGQRMNNAMNSSVAGRNNLYTQANLQATGVVGQSVSALFNIEKNSLVPGGRIKFNDVSEAESGNITSWKWDFPGGTPSSYNGQHPPTIVYNTPGTYSATLTVSNGSSSNTVTKNDYITVSNDIVMRNDVARSCSAKFYDSGNNHAGNAGAYGNREDHKLVLLPNKTNSAVKVNFNEFVLENNSNCDLDSLKIYDGLDENSTLIGSYCGNNSPGSISASNSAGALTFVFHSNVKARTKGWDADVSCVSGQGGGNIAPTASANGPYNIKASQNQQFSSANSVDLDGEITQYAWDFGDGNSSSAANPTHAYSSIGAYNASLTVTDNSGASSTQNFVVNVRANQPDLIVVEANGPYTAKEGQGIDFSSAGTFDLDNKITKYQWDFGDGTTKDFHSPTHTYQLAGSYTATLTVTNDAGETAKDTAEVTINIEPGDPPPAMVDACASGSPKVTEGEIKAGTPICTGKDTDDTISFNIAKANSFRSIAITTAHGEGDISLYFKKNGWPTDTDYSAKSTNIGNNECIYLRNLPDYWNYISLKGVSGQGGTTIAVDFNTSGCRSNGENVDPVANINAPTTGDVGTAVAFDGSSSSDSDGSVVSYSWNFGDNSGTASGAKVNHTFTKAGTYNVSLTVTDNQGATNTTSHSINIKAATNQAPTAKANGPYVVNLGDTVVFNSNGSNDPEGEALTYAWDFGDSNTGTGPSPGHKYASAGDYTVTLTVTDIGGLTDTATATVTVKDGTPVGYCTSSGGGTYEWISNVEVNGFSNPSDGATPYTDFTNLTVNLKSGDNAIALTAGGSYAEHWKIWIDFNQDGDFEDANEVVLSNLSGKNTVNGNINIPANTNVTTRMRIAMKYNGEAASPCGDFGDGETEDYTVKIEGTGTGENKPPVAKANGPYSGKVGQSITFDSTGSTDSDGSIASYEWTFGDNNSGTGATPSHTYTTAGNYTVNLTVTDDKGATGSSTANVTITDEPTIGYCAANGGGGYEWIANIESNGFSNPSGDGDYSDFTAQTINLVSGSNAIKLTPGGSYTEYWKIWIDYNQDGDFTDAGETVLTGLSAKGVANGTINIPANTNVTTRMRIAMKYNGEASSSCGDIGDGEVEDYTVSITSSTIPDEPVSCGATTNDGGGLIYDQTECVNKDTAGRYSYYVHVSEDNTKLYFTTSGGKGDVDIYYNADTWATNTDYQYKSDLVGNDQTLQVTANQGYRYVTLHTDSEFSDVNFVVSTTPPKGNEGQDSGNGGVGGSGTTDPNDPDCKLADTPTDDPKISMYTFTNNVEENYYEGWIRIRGTSVSADYQLKLCAPTYGNVRIGDRSESFDSDPNLFGKEFEYSYKHWGARDTNTDTIKAIATATDGSKAVFSFDLTLNNPTVEHPVQPSCDNLNLDADFDGIPDCAEEPGKTFYTMPLYNWGARKNQLDLFIEVDWMDKHPLKDYDGNYVYDDNGNQIIDHGTEPKRKVLDRVKEVFAARNIHIHFDIGDKFDQAPGLDPSDYDLGGGQAIPFMEYIHLARWTDYYNGKEIKVPGMDEDVMPKYFFNNKEREHIFYYVLFANSQGGANRGSSGQAPDLFDRYMYLSMGGTGWGFTDDTPENENMMINAHASTMVHELGHIFGLSHDGFPDDRARNFKLNYPSAMNYLFQLQGGPTDKFADIDFDTMVRERYYLWRNPKLDYACTDRLNETHPDNNTWGNLVHGLRSDPADFHIGFSDGLQPKIDETEISEGLLSAGLDLNCDGNIDNNVGPLDVNHDGQVDFLWDYDDWGYLTFFYHYYNYDVKNEYDTYNEFLLEPNYHVRWAHSPTDVKYPNLKTITGLEKAQTKKNHLLLTSKDKTKDNDKYLSLKELQAKSDELIGVKEIILPQSARDALHKAMDESRRKALNQEGSENKK</sequence>
<evidence type="ECO:0000259" key="12">
    <source>
        <dbReference type="PROSITE" id="PS50093"/>
    </source>
</evidence>
<gene>
    <name evidence="13" type="ORF">ABVT43_14030</name>
</gene>
<evidence type="ECO:0000256" key="2">
    <source>
        <dbReference type="ARBA" id="ARBA00022670"/>
    </source>
</evidence>
<dbReference type="Gene3D" id="2.60.120.290">
    <property type="entry name" value="Spermadhesin, CUB domain"/>
    <property type="match status" value="1"/>
</dbReference>
<evidence type="ECO:0000256" key="9">
    <source>
        <dbReference type="SAM" id="MobiDB-lite"/>
    </source>
</evidence>
<dbReference type="Pfam" id="PF20009">
    <property type="entry name" value="GEVED"/>
    <property type="match status" value="2"/>
</dbReference>
<dbReference type="InterPro" id="IPR024079">
    <property type="entry name" value="MetalloPept_cat_dom_sf"/>
</dbReference>
<dbReference type="InterPro" id="IPR035986">
    <property type="entry name" value="PKD_dom_sf"/>
</dbReference>
<dbReference type="InterPro" id="IPR008754">
    <property type="entry name" value="Peptidase_M43"/>
</dbReference>
<keyword evidence="5" id="KW-0378">Hydrolase</keyword>
<accession>A0ABV2BWF3</accession>